<feature type="region of interest" description="Disordered" evidence="1">
    <location>
        <begin position="16"/>
        <end position="36"/>
    </location>
</feature>
<evidence type="ECO:0000313" key="2">
    <source>
        <dbReference type="EMBL" id="KIV90440.1"/>
    </source>
</evidence>
<dbReference type="Proteomes" id="UP000054302">
    <property type="component" value="Unassembled WGS sequence"/>
</dbReference>
<dbReference type="HOGENOM" id="CLU_2250177_0_0_1"/>
<dbReference type="VEuPathDB" id="FungiDB:PV10_07747"/>
<sequence length="104" mass="11565">MNKQLAELQELVANTTNPILNESSRTKQHIEQNTDGNLQQAALERNQDQLSTKEQPSLQSSTTSALCLVAEIFHLKSTTVESLKTCNLGDIEVTPKQILDLFNL</sequence>
<protein>
    <submittedName>
        <fullName evidence="2">Uncharacterized protein</fullName>
    </submittedName>
</protein>
<keyword evidence="3" id="KW-1185">Reference proteome</keyword>
<proteinExistence type="predicted"/>
<gene>
    <name evidence="2" type="ORF">PV10_07747</name>
</gene>
<evidence type="ECO:0000256" key="1">
    <source>
        <dbReference type="SAM" id="MobiDB-lite"/>
    </source>
</evidence>
<organism evidence="2 3">
    <name type="scientific">Exophiala mesophila</name>
    <name type="common">Black yeast-like fungus</name>
    <dbReference type="NCBI Taxonomy" id="212818"/>
    <lineage>
        <taxon>Eukaryota</taxon>
        <taxon>Fungi</taxon>
        <taxon>Dikarya</taxon>
        <taxon>Ascomycota</taxon>
        <taxon>Pezizomycotina</taxon>
        <taxon>Eurotiomycetes</taxon>
        <taxon>Chaetothyriomycetidae</taxon>
        <taxon>Chaetothyriales</taxon>
        <taxon>Herpotrichiellaceae</taxon>
        <taxon>Exophiala</taxon>
    </lineage>
</organism>
<evidence type="ECO:0000313" key="3">
    <source>
        <dbReference type="Proteomes" id="UP000054302"/>
    </source>
</evidence>
<dbReference type="GeneID" id="27325592"/>
<dbReference type="AlphaFoldDB" id="A0A0D1WN33"/>
<accession>A0A0D1WN33</accession>
<dbReference type="RefSeq" id="XP_016222014.1">
    <property type="nucleotide sequence ID" value="XM_016372682.1"/>
</dbReference>
<name>A0A0D1WN33_EXOME</name>
<reference evidence="2 3" key="1">
    <citation type="submission" date="2015-01" db="EMBL/GenBank/DDBJ databases">
        <title>The Genome Sequence of Exophiala mesophila CBS40295.</title>
        <authorList>
            <consortium name="The Broad Institute Genomics Platform"/>
            <person name="Cuomo C."/>
            <person name="de Hoog S."/>
            <person name="Gorbushina A."/>
            <person name="Stielow B."/>
            <person name="Teixiera M."/>
            <person name="Abouelleil A."/>
            <person name="Chapman S.B."/>
            <person name="Priest M."/>
            <person name="Young S.K."/>
            <person name="Wortman J."/>
            <person name="Nusbaum C."/>
            <person name="Birren B."/>
        </authorList>
    </citation>
    <scope>NUCLEOTIDE SEQUENCE [LARGE SCALE GENOMIC DNA]</scope>
    <source>
        <strain evidence="2 3">CBS 40295</strain>
    </source>
</reference>
<dbReference type="EMBL" id="KN847524">
    <property type="protein sequence ID" value="KIV90440.1"/>
    <property type="molecule type" value="Genomic_DNA"/>
</dbReference>
<dbReference type="OrthoDB" id="3163292at2759"/>